<reference evidence="2 3" key="1">
    <citation type="journal article" date="2014" name="Nat. Genet.">
        <title>Genome and transcriptome of the porcine whipworm Trichuris suis.</title>
        <authorList>
            <person name="Jex A.R."/>
            <person name="Nejsum P."/>
            <person name="Schwarz E.M."/>
            <person name="Hu L."/>
            <person name="Young N.D."/>
            <person name="Hall R.S."/>
            <person name="Korhonen P.K."/>
            <person name="Liao S."/>
            <person name="Thamsborg S."/>
            <person name="Xia J."/>
            <person name="Xu P."/>
            <person name="Wang S."/>
            <person name="Scheerlinck J.P."/>
            <person name="Hofmann A."/>
            <person name="Sternberg P.W."/>
            <person name="Wang J."/>
            <person name="Gasser R.B."/>
        </authorList>
    </citation>
    <scope>NUCLEOTIDE SEQUENCE [LARGE SCALE GENOMIC DNA]</scope>
    <source>
        <strain evidence="2">DCEP-RM93F</strain>
        <strain evidence="1">DCEP-RM93M</strain>
    </source>
</reference>
<proteinExistence type="predicted"/>
<dbReference type="AlphaFoldDB" id="A0A085N0F3"/>
<evidence type="ECO:0000313" key="2">
    <source>
        <dbReference type="EMBL" id="KFD62949.1"/>
    </source>
</evidence>
<protein>
    <submittedName>
        <fullName evidence="2">Uncharacterized protein</fullName>
    </submittedName>
</protein>
<evidence type="ECO:0000313" key="1">
    <source>
        <dbReference type="EMBL" id="KFD48976.1"/>
    </source>
</evidence>
<evidence type="ECO:0000313" key="3">
    <source>
        <dbReference type="Proteomes" id="UP000030764"/>
    </source>
</evidence>
<dbReference type="EMBL" id="KL367584">
    <property type="protein sequence ID" value="KFD62949.1"/>
    <property type="molecule type" value="Genomic_DNA"/>
</dbReference>
<gene>
    <name evidence="1" type="ORF">M513_10128</name>
    <name evidence="2" type="ORF">M514_10128</name>
</gene>
<dbReference type="Proteomes" id="UP000030758">
    <property type="component" value="Unassembled WGS sequence"/>
</dbReference>
<sequence>MSIPYVCGNGKRFEVLAYDSGKKYQWKKGCSREQQLTDGQEKPISCCQRCAAKIATVGRQQSRGKIDHSS</sequence>
<dbReference type="Proteomes" id="UP000030764">
    <property type="component" value="Unassembled WGS sequence"/>
</dbReference>
<dbReference type="EMBL" id="KL363280">
    <property type="protein sequence ID" value="KFD48976.1"/>
    <property type="molecule type" value="Genomic_DNA"/>
</dbReference>
<accession>A0A085N0F3</accession>
<keyword evidence="3" id="KW-1185">Reference proteome</keyword>
<organism evidence="2">
    <name type="scientific">Trichuris suis</name>
    <name type="common">pig whipworm</name>
    <dbReference type="NCBI Taxonomy" id="68888"/>
    <lineage>
        <taxon>Eukaryota</taxon>
        <taxon>Metazoa</taxon>
        <taxon>Ecdysozoa</taxon>
        <taxon>Nematoda</taxon>
        <taxon>Enoplea</taxon>
        <taxon>Dorylaimia</taxon>
        <taxon>Trichinellida</taxon>
        <taxon>Trichuridae</taxon>
        <taxon>Trichuris</taxon>
    </lineage>
</organism>
<name>A0A085N0F3_9BILA</name>